<proteinExistence type="predicted"/>
<evidence type="ECO:0000256" key="1">
    <source>
        <dbReference type="SAM" id="MobiDB-lite"/>
    </source>
</evidence>
<sequence length="661" mass="73976">MRERVYYFLRSGAPKDTVRLLEFCKTKGGFRPCMIHVQRGAFEVALQSGAVRAYGTQRKMPPWLPELDPAQYRDIDAVRPQGASRYRDYVEQRYAQIAGLVKRMDEILGAPDPMAMIGAHARSLRPEQNAGRVKLWFFTYITHACNIWALMRANHEIGHWDRGAEAHAQTRFGRPGLRGRGSGYSAVLLRERMVNYYLRHAGLGVSLQAMHRAMLREEFGCKVRTVDGVKGCFHPEGLPFPTYMQFWYAVQLEIGPEQVKKTKYGAAHMREKVTPSKGRFTHELANLLEKIELDAFYVAERPRSVLDDREMEPLAVVRIICPTSGEIVGIGFSLGAETSEAYRMAMFSAVIAKSEFCQLFGITNINDDDWPAQGLPGFMVTDRGPGASSKVVQNLQQMMPVRQIAPSYQGQSKASIESSHPRKTKILGAPTHRVSDLDVIGMVRKEIYRANMDNHTSNIGDRLLGLRDGEQVVATPHHAWNFLSKIGRTAAFPMAIDEAVRTFLTPVELILSRDELRLLRRVYDSPELRATGIYDTIGVGQSIPLKGYCLSLCVRHCWVEVDNKLIKLTAKMPLRVNLQRTYVAVSDLTVESLAYSAQQARQREHATAAAVECAAKYEEETGLKFNDSKVVGGAPRSRAKSGGTAESDTLRGRAIRKAKAA</sequence>
<organism evidence="2">
    <name type="scientific">mine drainage metagenome</name>
    <dbReference type="NCBI Taxonomy" id="410659"/>
    <lineage>
        <taxon>unclassified sequences</taxon>
        <taxon>metagenomes</taxon>
        <taxon>ecological metagenomes</taxon>
    </lineage>
</organism>
<gene>
    <name evidence="2" type="ORF">GALL_255890</name>
</gene>
<protein>
    <recommendedName>
        <fullName evidence="3">Integrase catalytic domain-containing protein</fullName>
    </recommendedName>
</protein>
<comment type="caution">
    <text evidence="2">The sequence shown here is derived from an EMBL/GenBank/DDBJ whole genome shotgun (WGS) entry which is preliminary data.</text>
</comment>
<feature type="region of interest" description="Disordered" evidence="1">
    <location>
        <begin position="628"/>
        <end position="661"/>
    </location>
</feature>
<reference evidence="2" key="1">
    <citation type="submission" date="2016-10" db="EMBL/GenBank/DDBJ databases">
        <title>Sequence of Gallionella enrichment culture.</title>
        <authorList>
            <person name="Poehlein A."/>
            <person name="Muehling M."/>
            <person name="Daniel R."/>
        </authorList>
    </citation>
    <scope>NUCLEOTIDE SEQUENCE</scope>
</reference>
<evidence type="ECO:0000313" key="2">
    <source>
        <dbReference type="EMBL" id="OIQ92443.1"/>
    </source>
</evidence>
<evidence type="ECO:0008006" key="3">
    <source>
        <dbReference type="Google" id="ProtNLM"/>
    </source>
</evidence>
<dbReference type="EMBL" id="MLJW01000231">
    <property type="protein sequence ID" value="OIQ92443.1"/>
    <property type="molecule type" value="Genomic_DNA"/>
</dbReference>
<name>A0A1J5RSI3_9ZZZZ</name>
<dbReference type="AlphaFoldDB" id="A0A1J5RSI3"/>
<accession>A0A1J5RSI3</accession>